<evidence type="ECO:0000259" key="6">
    <source>
        <dbReference type="PROSITE" id="PS51733"/>
    </source>
</evidence>
<dbReference type="CDD" id="cd16442">
    <property type="entry name" value="BPL"/>
    <property type="match status" value="1"/>
</dbReference>
<keyword evidence="4" id="KW-0092">Biotin</keyword>
<evidence type="ECO:0000313" key="8">
    <source>
        <dbReference type="Proteomes" id="UP000217895"/>
    </source>
</evidence>
<name>A0A1Z4JNT8_LEPBY</name>
<dbReference type="InterPro" id="IPR008988">
    <property type="entry name" value="Transcriptional_repressor_C"/>
</dbReference>
<dbReference type="GO" id="GO:0005737">
    <property type="term" value="C:cytoplasm"/>
    <property type="evidence" value="ECO:0007669"/>
    <property type="project" value="TreeGrafter"/>
</dbReference>
<reference evidence="7 8" key="1">
    <citation type="submission" date="2017-06" db="EMBL/GenBank/DDBJ databases">
        <title>Genome sequencing of cyanobaciteial culture collection at National Institute for Environmental Studies (NIES).</title>
        <authorList>
            <person name="Hirose Y."/>
            <person name="Shimura Y."/>
            <person name="Fujisawa T."/>
            <person name="Nakamura Y."/>
            <person name="Kawachi M."/>
        </authorList>
    </citation>
    <scope>NUCLEOTIDE SEQUENCE [LARGE SCALE GENOMIC DNA]</scope>
    <source>
        <strain evidence="7 8">NIES-2135</strain>
    </source>
</reference>
<feature type="domain" description="BPL/LPL catalytic" evidence="6">
    <location>
        <begin position="1"/>
        <end position="171"/>
    </location>
</feature>
<evidence type="ECO:0000256" key="5">
    <source>
        <dbReference type="ARBA" id="ARBA00024227"/>
    </source>
</evidence>
<dbReference type="Gene3D" id="2.30.30.100">
    <property type="match status" value="1"/>
</dbReference>
<organism evidence="7 8">
    <name type="scientific">Leptolyngbya boryana NIES-2135</name>
    <dbReference type="NCBI Taxonomy" id="1973484"/>
    <lineage>
        <taxon>Bacteria</taxon>
        <taxon>Bacillati</taxon>
        <taxon>Cyanobacteriota</taxon>
        <taxon>Cyanophyceae</taxon>
        <taxon>Leptolyngbyales</taxon>
        <taxon>Leptolyngbyaceae</taxon>
        <taxon>Leptolyngbya group</taxon>
        <taxon>Leptolyngbya</taxon>
    </lineage>
</organism>
<dbReference type="GO" id="GO:0005524">
    <property type="term" value="F:ATP binding"/>
    <property type="evidence" value="ECO:0007669"/>
    <property type="project" value="UniProtKB-KW"/>
</dbReference>
<dbReference type="Pfam" id="PF02237">
    <property type="entry name" value="BPL_C"/>
    <property type="match status" value="1"/>
</dbReference>
<dbReference type="PANTHER" id="PTHR12835">
    <property type="entry name" value="BIOTIN PROTEIN LIGASE"/>
    <property type="match status" value="1"/>
</dbReference>
<dbReference type="InterPro" id="IPR004408">
    <property type="entry name" value="Biotin_CoA_COase_ligase"/>
</dbReference>
<keyword evidence="8" id="KW-1185">Reference proteome</keyword>
<dbReference type="Gene3D" id="3.30.930.10">
    <property type="entry name" value="Bira Bifunctional Protein, Domain 2"/>
    <property type="match status" value="1"/>
</dbReference>
<protein>
    <recommendedName>
        <fullName evidence="5">biotin--[biotin carboxyl-carrier protein] ligase</fullName>
        <ecNumber evidence="5">6.3.4.15</ecNumber>
    </recommendedName>
</protein>
<dbReference type="InterPro" id="IPR045864">
    <property type="entry name" value="aa-tRNA-synth_II/BPL/LPL"/>
</dbReference>
<dbReference type="NCBIfam" id="TIGR00121">
    <property type="entry name" value="birA_ligase"/>
    <property type="match status" value="1"/>
</dbReference>
<keyword evidence="1 7" id="KW-0436">Ligase</keyword>
<dbReference type="PANTHER" id="PTHR12835:SF5">
    <property type="entry name" value="BIOTIN--PROTEIN LIGASE"/>
    <property type="match status" value="1"/>
</dbReference>
<gene>
    <name evidence="7" type="ORF">NIES2135_52430</name>
</gene>
<evidence type="ECO:0000256" key="3">
    <source>
        <dbReference type="ARBA" id="ARBA00022840"/>
    </source>
</evidence>
<evidence type="ECO:0000256" key="4">
    <source>
        <dbReference type="ARBA" id="ARBA00023267"/>
    </source>
</evidence>
<evidence type="ECO:0000313" key="7">
    <source>
        <dbReference type="EMBL" id="BAY58370.1"/>
    </source>
</evidence>
<accession>A0A1Z4JNT8</accession>
<evidence type="ECO:0000256" key="2">
    <source>
        <dbReference type="ARBA" id="ARBA00022741"/>
    </source>
</evidence>
<dbReference type="Pfam" id="PF03099">
    <property type="entry name" value="BPL_LplA_LipB"/>
    <property type="match status" value="1"/>
</dbReference>
<dbReference type="InterPro" id="IPR003142">
    <property type="entry name" value="BPL_C"/>
</dbReference>
<dbReference type="EC" id="6.3.4.15" evidence="5"/>
<dbReference type="GO" id="GO:0004077">
    <property type="term" value="F:biotin--[biotin carboxyl-carrier protein] ligase activity"/>
    <property type="evidence" value="ECO:0007669"/>
    <property type="project" value="UniProtKB-EC"/>
</dbReference>
<evidence type="ECO:0000256" key="1">
    <source>
        <dbReference type="ARBA" id="ARBA00022598"/>
    </source>
</evidence>
<dbReference type="PROSITE" id="PS51733">
    <property type="entry name" value="BPL_LPL_CATALYTIC"/>
    <property type="match status" value="1"/>
</dbReference>
<keyword evidence="3" id="KW-0067">ATP-binding</keyword>
<keyword evidence="2" id="KW-0547">Nucleotide-binding</keyword>
<dbReference type="AlphaFoldDB" id="A0A1Z4JNT8"/>
<dbReference type="SUPFAM" id="SSF55681">
    <property type="entry name" value="Class II aaRS and biotin synthetases"/>
    <property type="match status" value="1"/>
</dbReference>
<dbReference type="InterPro" id="IPR004143">
    <property type="entry name" value="BPL_LPL_catalytic"/>
</dbReference>
<dbReference type="SUPFAM" id="SSF50037">
    <property type="entry name" value="C-terminal domain of transcriptional repressors"/>
    <property type="match status" value="1"/>
</dbReference>
<dbReference type="Proteomes" id="UP000217895">
    <property type="component" value="Chromosome"/>
</dbReference>
<dbReference type="EMBL" id="AP018203">
    <property type="protein sequence ID" value="BAY58370.1"/>
    <property type="molecule type" value="Genomic_DNA"/>
</dbReference>
<proteinExistence type="predicted"/>
<sequence>MYDWLCLLESCESTNTWALEQLSQLKHGDVVFTREQTAGRGQFDRVWHSQPGILTASFVLDLPVTQLSGFSLIAGLAVIQAIESLLPIKLQLKWTNDVFAAGQKLAGILCESRLQADQARLVVGVGLNRISVPEFVTQAISLSQLSATVPDEEELLTHLRDSLLRFSQYSLAELLPELRAKDFLYRQIIEFQTSSEILIGEAAGIDEEGRLLMRLPNGIEAFRSGRVLRIHKSEWENQRK</sequence>